<dbReference type="SUPFAM" id="SSF48726">
    <property type="entry name" value="Immunoglobulin"/>
    <property type="match status" value="1"/>
</dbReference>
<organism evidence="4 5">
    <name type="scientific">Strongylocentrotus purpuratus</name>
    <name type="common">Purple sea urchin</name>
    <dbReference type="NCBI Taxonomy" id="7668"/>
    <lineage>
        <taxon>Eukaryota</taxon>
        <taxon>Metazoa</taxon>
        <taxon>Echinodermata</taxon>
        <taxon>Eleutherozoa</taxon>
        <taxon>Echinozoa</taxon>
        <taxon>Echinoidea</taxon>
        <taxon>Euechinoidea</taxon>
        <taxon>Echinacea</taxon>
        <taxon>Camarodonta</taxon>
        <taxon>Echinidea</taxon>
        <taxon>Strongylocentrotidae</taxon>
        <taxon>Strongylocentrotus</taxon>
    </lineage>
</organism>
<dbReference type="InParanoid" id="A0A7M7HJ33"/>
<name>A0A7M7HJ33_STRPU</name>
<reference evidence="5" key="1">
    <citation type="submission" date="2015-02" db="EMBL/GenBank/DDBJ databases">
        <title>Genome sequencing for Strongylocentrotus purpuratus.</title>
        <authorList>
            <person name="Murali S."/>
            <person name="Liu Y."/>
            <person name="Vee V."/>
            <person name="English A."/>
            <person name="Wang M."/>
            <person name="Skinner E."/>
            <person name="Han Y."/>
            <person name="Muzny D.M."/>
            <person name="Worley K.C."/>
            <person name="Gibbs R.A."/>
        </authorList>
    </citation>
    <scope>NUCLEOTIDE SEQUENCE</scope>
</reference>
<evidence type="ECO:0000259" key="3">
    <source>
        <dbReference type="PROSITE" id="PS50835"/>
    </source>
</evidence>
<evidence type="ECO:0000256" key="2">
    <source>
        <dbReference type="SAM" id="SignalP"/>
    </source>
</evidence>
<accession>A0A7M7HJ33</accession>
<dbReference type="Proteomes" id="UP000007110">
    <property type="component" value="Unassembled WGS sequence"/>
</dbReference>
<keyword evidence="2" id="KW-0732">Signal</keyword>
<evidence type="ECO:0000313" key="4">
    <source>
        <dbReference type="EnsemblMetazoa" id="XP_011663780"/>
    </source>
</evidence>
<dbReference type="InterPro" id="IPR007110">
    <property type="entry name" value="Ig-like_dom"/>
</dbReference>
<proteinExistence type="predicted"/>
<dbReference type="RefSeq" id="XP_011663780.2">
    <property type="nucleotide sequence ID" value="XM_011665478.2"/>
</dbReference>
<keyword evidence="1" id="KW-1133">Transmembrane helix</keyword>
<dbReference type="AlphaFoldDB" id="A0A7M7HJ33"/>
<keyword evidence="1" id="KW-0812">Transmembrane</keyword>
<keyword evidence="5" id="KW-1185">Reference proteome</keyword>
<dbReference type="EnsemblMetazoa" id="XM_011665478">
    <property type="protein sequence ID" value="XP_011663780"/>
    <property type="gene ID" value="LOC105438103"/>
</dbReference>
<dbReference type="InterPro" id="IPR013783">
    <property type="entry name" value="Ig-like_fold"/>
</dbReference>
<dbReference type="GeneID" id="105438103"/>
<dbReference type="PROSITE" id="PS50835">
    <property type="entry name" value="IG_LIKE"/>
    <property type="match status" value="1"/>
</dbReference>
<keyword evidence="1" id="KW-0472">Membrane</keyword>
<evidence type="ECO:0000313" key="5">
    <source>
        <dbReference type="Proteomes" id="UP000007110"/>
    </source>
</evidence>
<feature type="domain" description="Ig-like" evidence="3">
    <location>
        <begin position="42"/>
        <end position="117"/>
    </location>
</feature>
<sequence>MATLAFELGLLALFSSVKTETSGQMITVPVQLHTTGKLPCGCPVSQESTISVQWYESSNSDVFVKDGEALAWWYEGDTGSSQGFGIKDDFSMVMYSVNVTNGGLYRCIVTPVDSRIRCTHDVKLIIFANPDTSPVIEYNRQTNGFNVTCSISNVFPMTFPILTTKEGNRTAFINSDGTYNTTVTNWFAANETDITIACLYSNLNFTIMSSLRIIDSDSINQNTTHTDLVLWMVWIIPIIGVLFFVVIVYAIKTALRKTIRNNTEDID</sequence>
<dbReference type="InterPro" id="IPR036179">
    <property type="entry name" value="Ig-like_dom_sf"/>
</dbReference>
<dbReference type="KEGG" id="spu:105438103"/>
<feature type="signal peptide" evidence="2">
    <location>
        <begin position="1"/>
        <end position="19"/>
    </location>
</feature>
<dbReference type="Gene3D" id="2.60.40.10">
    <property type="entry name" value="Immunoglobulins"/>
    <property type="match status" value="1"/>
</dbReference>
<feature type="chain" id="PRO_5029780136" description="Ig-like domain-containing protein" evidence="2">
    <location>
        <begin position="20"/>
        <end position="267"/>
    </location>
</feature>
<feature type="transmembrane region" description="Helical" evidence="1">
    <location>
        <begin position="228"/>
        <end position="251"/>
    </location>
</feature>
<evidence type="ECO:0000256" key="1">
    <source>
        <dbReference type="SAM" id="Phobius"/>
    </source>
</evidence>
<reference evidence="4" key="2">
    <citation type="submission" date="2021-01" db="UniProtKB">
        <authorList>
            <consortium name="EnsemblMetazoa"/>
        </authorList>
    </citation>
    <scope>IDENTIFICATION</scope>
</reference>
<protein>
    <recommendedName>
        <fullName evidence="3">Ig-like domain-containing protein</fullName>
    </recommendedName>
</protein>